<dbReference type="InterPro" id="IPR010093">
    <property type="entry name" value="SinI_DNA-bd"/>
</dbReference>
<sequence length="241" mass="26607">MKNKKILTIKEAAEFLGVSIDTLRRWDAKGKLKAVRSSGGHRYYSKELLESFAADLKAVARVWAESQIAPELSPDHYCYTQDIFRARLDTMASALDRNLDTKNIAALVVAVTGEIGNNSFDHNFGNWPDMLGTFFAYDLNKRVIVLADRGVGVRATLLRMRPDLKDDITALKVAFTERVSGRSPEQRGNGLKFVSNIALKNPIAVSLQSGTAVAEITKQKGALKVGLADRYIRGTLATITY</sequence>
<dbReference type="EMBL" id="PEVH01000041">
    <property type="protein sequence ID" value="PIU99152.1"/>
    <property type="molecule type" value="Genomic_DNA"/>
</dbReference>
<reference evidence="3" key="1">
    <citation type="submission" date="2017-09" db="EMBL/GenBank/DDBJ databases">
        <title>Depth-based differentiation of microbial function through sediment-hosted aquifers and enrichment of novel symbionts in the deep terrestrial subsurface.</title>
        <authorList>
            <person name="Probst A.J."/>
            <person name="Ladd B."/>
            <person name="Jarett J.K."/>
            <person name="Geller-Mcgrath D.E."/>
            <person name="Sieber C.M.K."/>
            <person name="Emerson J.B."/>
            <person name="Anantharaman K."/>
            <person name="Thomas B.C."/>
            <person name="Malmstrom R."/>
            <person name="Stieglmeier M."/>
            <person name="Klingl A."/>
            <person name="Woyke T."/>
            <person name="Ryan C.M."/>
            <person name="Banfield J.F."/>
        </authorList>
    </citation>
    <scope>NUCLEOTIDE SEQUENCE [LARGE SCALE GENOMIC DNA]</scope>
</reference>
<dbReference type="Proteomes" id="UP000230131">
    <property type="component" value="Unassembled WGS sequence"/>
</dbReference>
<organism evidence="2 3">
    <name type="scientific">Candidatus Wolfebacteria bacterium CG03_land_8_20_14_0_80_36_15</name>
    <dbReference type="NCBI Taxonomy" id="1975067"/>
    <lineage>
        <taxon>Bacteria</taxon>
        <taxon>Candidatus Wolfeibacteriota</taxon>
    </lineage>
</organism>
<gene>
    <name evidence="2" type="ORF">COS59_01280</name>
</gene>
<dbReference type="AlphaFoldDB" id="A0A2M7B7R1"/>
<accession>A0A2M7B7R1</accession>
<dbReference type="CDD" id="cd04762">
    <property type="entry name" value="HTH_MerR-trunc"/>
    <property type="match status" value="1"/>
</dbReference>
<dbReference type="NCBIfam" id="TIGR01764">
    <property type="entry name" value="excise"/>
    <property type="match status" value="1"/>
</dbReference>
<dbReference type="Gene3D" id="1.10.1660.10">
    <property type="match status" value="1"/>
</dbReference>
<dbReference type="InterPro" id="IPR000551">
    <property type="entry name" value="MerR-type_HTH_dom"/>
</dbReference>
<dbReference type="SUPFAM" id="SSF46955">
    <property type="entry name" value="Putative DNA-binding domain"/>
    <property type="match status" value="1"/>
</dbReference>
<dbReference type="PROSITE" id="PS50937">
    <property type="entry name" value="HTH_MERR_2"/>
    <property type="match status" value="1"/>
</dbReference>
<evidence type="ECO:0000313" key="2">
    <source>
        <dbReference type="EMBL" id="PIU99152.1"/>
    </source>
</evidence>
<protein>
    <recommendedName>
        <fullName evidence="1">HTH merR-type domain-containing protein</fullName>
    </recommendedName>
</protein>
<feature type="domain" description="HTH merR-type" evidence="1">
    <location>
        <begin position="6"/>
        <end position="50"/>
    </location>
</feature>
<proteinExistence type="predicted"/>
<dbReference type="SMART" id="SM00422">
    <property type="entry name" value="HTH_MERR"/>
    <property type="match status" value="1"/>
</dbReference>
<evidence type="ECO:0000313" key="3">
    <source>
        <dbReference type="Proteomes" id="UP000230131"/>
    </source>
</evidence>
<name>A0A2M7B7R1_9BACT</name>
<dbReference type="GO" id="GO:0006355">
    <property type="term" value="P:regulation of DNA-templated transcription"/>
    <property type="evidence" value="ECO:0007669"/>
    <property type="project" value="InterPro"/>
</dbReference>
<evidence type="ECO:0000259" key="1">
    <source>
        <dbReference type="PROSITE" id="PS50937"/>
    </source>
</evidence>
<dbReference type="Pfam" id="PF00376">
    <property type="entry name" value="MerR"/>
    <property type="match status" value="1"/>
</dbReference>
<dbReference type="InterPro" id="IPR009061">
    <property type="entry name" value="DNA-bd_dom_put_sf"/>
</dbReference>
<dbReference type="GO" id="GO:0003677">
    <property type="term" value="F:DNA binding"/>
    <property type="evidence" value="ECO:0007669"/>
    <property type="project" value="InterPro"/>
</dbReference>
<comment type="caution">
    <text evidence="2">The sequence shown here is derived from an EMBL/GenBank/DDBJ whole genome shotgun (WGS) entry which is preliminary data.</text>
</comment>